<dbReference type="SUPFAM" id="SSF48452">
    <property type="entry name" value="TPR-like"/>
    <property type="match status" value="1"/>
</dbReference>
<feature type="repeat" description="TPR" evidence="3">
    <location>
        <begin position="90"/>
        <end position="123"/>
    </location>
</feature>
<gene>
    <name evidence="5" type="ORF">J2800_003816</name>
</gene>
<dbReference type="EMBL" id="JAVDRL010000011">
    <property type="protein sequence ID" value="MDR6533055.1"/>
    <property type="molecule type" value="Genomic_DNA"/>
</dbReference>
<proteinExistence type="predicted"/>
<sequence>MRRLLLTIVCCALLPSLGGCVVWRGVANLVRPDPQVAEVRAVPAPGLVAPELTAVADRLYARAADAIRVRDYALALELLQVAAARAPADVRVLNAQAVIYDKLGRFDLSARYYARALAVDPGSSIVAHNIAYSARLSGRAVDTGRLLAGGPPEGPAAGNGGAIPVGAP</sequence>
<dbReference type="Gene3D" id="1.25.40.10">
    <property type="entry name" value="Tetratricopeptide repeat domain"/>
    <property type="match status" value="1"/>
</dbReference>
<evidence type="ECO:0000313" key="6">
    <source>
        <dbReference type="Proteomes" id="UP001262754"/>
    </source>
</evidence>
<reference evidence="5 6" key="1">
    <citation type="submission" date="2023-07" db="EMBL/GenBank/DDBJ databases">
        <title>Sorghum-associated microbial communities from plants grown in Nebraska, USA.</title>
        <authorList>
            <person name="Schachtman D."/>
        </authorList>
    </citation>
    <scope>NUCLEOTIDE SEQUENCE [LARGE SCALE GENOMIC DNA]</scope>
    <source>
        <strain evidence="5 6">DS2154</strain>
    </source>
</reference>
<keyword evidence="1" id="KW-0677">Repeat</keyword>
<comment type="caution">
    <text evidence="5">The sequence shown here is derived from an EMBL/GenBank/DDBJ whole genome shotgun (WGS) entry which is preliminary data.</text>
</comment>
<dbReference type="InterPro" id="IPR013105">
    <property type="entry name" value="TPR_2"/>
</dbReference>
<keyword evidence="6" id="KW-1185">Reference proteome</keyword>
<evidence type="ECO:0000256" key="2">
    <source>
        <dbReference type="ARBA" id="ARBA00022803"/>
    </source>
</evidence>
<dbReference type="RefSeq" id="WP_056758347.1">
    <property type="nucleotide sequence ID" value="NZ_JAVDRL010000011.1"/>
</dbReference>
<dbReference type="SMART" id="SM00028">
    <property type="entry name" value="TPR"/>
    <property type="match status" value="1"/>
</dbReference>
<feature type="region of interest" description="Disordered" evidence="4">
    <location>
        <begin position="149"/>
        <end position="168"/>
    </location>
</feature>
<feature type="compositionally biased region" description="Gly residues" evidence="4">
    <location>
        <begin position="157"/>
        <end position="168"/>
    </location>
</feature>
<dbReference type="Proteomes" id="UP001262754">
    <property type="component" value="Unassembled WGS sequence"/>
</dbReference>
<accession>A0ABU1N4Q4</accession>
<dbReference type="PROSITE" id="PS51257">
    <property type="entry name" value="PROKAR_LIPOPROTEIN"/>
    <property type="match status" value="1"/>
</dbReference>
<dbReference type="Pfam" id="PF07719">
    <property type="entry name" value="TPR_2"/>
    <property type="match status" value="1"/>
</dbReference>
<dbReference type="PROSITE" id="PS50005">
    <property type="entry name" value="TPR"/>
    <property type="match status" value="1"/>
</dbReference>
<evidence type="ECO:0000256" key="1">
    <source>
        <dbReference type="ARBA" id="ARBA00022737"/>
    </source>
</evidence>
<evidence type="ECO:0000256" key="3">
    <source>
        <dbReference type="PROSITE-ProRule" id="PRU00339"/>
    </source>
</evidence>
<name>A0ABU1N4Q4_9CAUL</name>
<dbReference type="InterPro" id="IPR011990">
    <property type="entry name" value="TPR-like_helical_dom_sf"/>
</dbReference>
<protein>
    <submittedName>
        <fullName evidence="5">Tetratricopeptide (TPR) repeat protein</fullName>
    </submittedName>
</protein>
<evidence type="ECO:0000313" key="5">
    <source>
        <dbReference type="EMBL" id="MDR6533055.1"/>
    </source>
</evidence>
<evidence type="ECO:0000256" key="4">
    <source>
        <dbReference type="SAM" id="MobiDB-lite"/>
    </source>
</evidence>
<dbReference type="InterPro" id="IPR019734">
    <property type="entry name" value="TPR_rpt"/>
</dbReference>
<organism evidence="5 6">
    <name type="scientific">Caulobacter rhizosphaerae</name>
    <dbReference type="NCBI Taxonomy" id="2010972"/>
    <lineage>
        <taxon>Bacteria</taxon>
        <taxon>Pseudomonadati</taxon>
        <taxon>Pseudomonadota</taxon>
        <taxon>Alphaproteobacteria</taxon>
        <taxon>Caulobacterales</taxon>
        <taxon>Caulobacteraceae</taxon>
        <taxon>Caulobacter</taxon>
    </lineage>
</organism>
<keyword evidence="2 3" id="KW-0802">TPR repeat</keyword>